<comment type="caution">
    <text evidence="1">The sequence shown here is derived from an EMBL/GenBank/DDBJ whole genome shotgun (WGS) entry which is preliminary data.</text>
</comment>
<sequence length="90" mass="10326">MLKDGPMNNYERMAMGSAVRISWRGRVANQLSRVLLLILHEGWGMCPSGWWRERVVNQILLGDWASRVDDINLWEQPHAQEEIPVAVTGI</sequence>
<organism evidence="1 2">
    <name type="scientific">Punica granatum</name>
    <name type="common">Pomegranate</name>
    <dbReference type="NCBI Taxonomy" id="22663"/>
    <lineage>
        <taxon>Eukaryota</taxon>
        <taxon>Viridiplantae</taxon>
        <taxon>Streptophyta</taxon>
        <taxon>Embryophyta</taxon>
        <taxon>Tracheophyta</taxon>
        <taxon>Spermatophyta</taxon>
        <taxon>Magnoliopsida</taxon>
        <taxon>eudicotyledons</taxon>
        <taxon>Gunneridae</taxon>
        <taxon>Pentapetalae</taxon>
        <taxon>rosids</taxon>
        <taxon>malvids</taxon>
        <taxon>Myrtales</taxon>
        <taxon>Lythraceae</taxon>
        <taxon>Punica</taxon>
    </lineage>
</organism>
<protein>
    <submittedName>
        <fullName evidence="1">Uncharacterized protein</fullName>
    </submittedName>
</protein>
<gene>
    <name evidence="1" type="ORF">CDL15_Pgr023842</name>
</gene>
<dbReference type="EMBL" id="MTKT01005609">
    <property type="protein sequence ID" value="OWM65572.1"/>
    <property type="molecule type" value="Genomic_DNA"/>
</dbReference>
<dbReference type="Proteomes" id="UP000197138">
    <property type="component" value="Unassembled WGS sequence"/>
</dbReference>
<evidence type="ECO:0000313" key="1">
    <source>
        <dbReference type="EMBL" id="OWM65572.1"/>
    </source>
</evidence>
<evidence type="ECO:0000313" key="2">
    <source>
        <dbReference type="Proteomes" id="UP000197138"/>
    </source>
</evidence>
<proteinExistence type="predicted"/>
<reference evidence="2" key="1">
    <citation type="journal article" date="2017" name="Plant J.">
        <title>The pomegranate (Punica granatum L.) genome and the genomics of punicalagin biosynthesis.</title>
        <authorList>
            <person name="Qin G."/>
            <person name="Xu C."/>
            <person name="Ming R."/>
            <person name="Tang H."/>
            <person name="Guyot R."/>
            <person name="Kramer E.M."/>
            <person name="Hu Y."/>
            <person name="Yi X."/>
            <person name="Qi Y."/>
            <person name="Xu X."/>
            <person name="Gao Z."/>
            <person name="Pan H."/>
            <person name="Jian J."/>
            <person name="Tian Y."/>
            <person name="Yue Z."/>
            <person name="Xu Y."/>
        </authorList>
    </citation>
    <scope>NUCLEOTIDE SEQUENCE [LARGE SCALE GENOMIC DNA]</scope>
    <source>
        <strain evidence="2">cv. Dabenzi</strain>
    </source>
</reference>
<name>A0A218W0C5_PUNGR</name>
<accession>A0A218W0C5</accession>
<dbReference type="AlphaFoldDB" id="A0A218W0C5"/>